<sequence length="144" mass="16151">MSLDLKSKEVYEMLLDNVLARVTKGSSASAGDRVLEISPNLVIDAKNTFFTNLGQVAKMLNREPAHLARFLLKETGRAGAISDDRLVIQGRMLHDEAKRLIDLYIKEFVRCPVCNGIDTRIVSEKRFRFLVCDACGAKSPVRRI</sequence>
<dbReference type="PANTHER" id="PTHR23001">
    <property type="entry name" value="EUKARYOTIC TRANSLATION INITIATION FACTOR"/>
    <property type="match status" value="1"/>
</dbReference>
<dbReference type="InterPro" id="IPR045196">
    <property type="entry name" value="IF2/IF5"/>
</dbReference>
<dbReference type="InterPro" id="IPR016190">
    <property type="entry name" value="Transl_init_fac_IF2/IF5_Zn-bd"/>
</dbReference>
<keyword evidence="2" id="KW-0396">Initiation factor</keyword>
<evidence type="ECO:0000259" key="4">
    <source>
        <dbReference type="SMART" id="SM00653"/>
    </source>
</evidence>
<dbReference type="Pfam" id="PF01873">
    <property type="entry name" value="eIF-5_eIF-2B"/>
    <property type="match status" value="1"/>
</dbReference>
<keyword evidence="3" id="KW-0648">Protein biosynthesis</keyword>
<dbReference type="GO" id="GO:0003743">
    <property type="term" value="F:translation initiation factor activity"/>
    <property type="evidence" value="ECO:0007669"/>
    <property type="project" value="UniProtKB-KW"/>
</dbReference>
<protein>
    <recommendedName>
        <fullName evidence="4">Translation initiation factor IF2/IF5 domain-containing protein</fullName>
    </recommendedName>
</protein>
<evidence type="ECO:0000313" key="5">
    <source>
        <dbReference type="EMBL" id="HGL41527.1"/>
    </source>
</evidence>
<dbReference type="InterPro" id="IPR002735">
    <property type="entry name" value="Transl_init_fac_IF2/IF5_dom"/>
</dbReference>
<organism evidence="6">
    <name type="scientific">Caldiarchaeum subterraneum</name>
    <dbReference type="NCBI Taxonomy" id="311458"/>
    <lineage>
        <taxon>Archaea</taxon>
        <taxon>Nitrososphaerota</taxon>
        <taxon>Candidatus Caldarchaeales</taxon>
        <taxon>Candidatus Caldarchaeaceae</taxon>
        <taxon>Candidatus Caldarchaeum</taxon>
    </lineage>
</organism>
<dbReference type="Gene3D" id="3.30.30.170">
    <property type="match status" value="1"/>
</dbReference>
<dbReference type="EMBL" id="DTCM01000091">
    <property type="protein sequence ID" value="HGL41527.1"/>
    <property type="molecule type" value="Genomic_DNA"/>
</dbReference>
<evidence type="ECO:0000313" key="6">
    <source>
        <dbReference type="EMBL" id="HGN91005.1"/>
    </source>
</evidence>
<dbReference type="SUPFAM" id="SSF100966">
    <property type="entry name" value="Translation initiation factor 2 beta, aIF2beta, N-terminal domain"/>
    <property type="match status" value="1"/>
</dbReference>
<feature type="domain" description="Translation initiation factor IF2/IF5" evidence="4">
    <location>
        <begin position="31"/>
        <end position="138"/>
    </location>
</feature>
<comment type="similarity">
    <text evidence="1">Belongs to the eIF-2-beta/eIF-5 family.</text>
</comment>
<name>A0A7C4E140_CALS0</name>
<comment type="caution">
    <text evidence="6">The sequence shown here is derived from an EMBL/GenBank/DDBJ whole genome shotgun (WGS) entry which is preliminary data.</text>
</comment>
<accession>A0A7C4E140</accession>
<evidence type="ECO:0000256" key="3">
    <source>
        <dbReference type="ARBA" id="ARBA00022917"/>
    </source>
</evidence>
<dbReference type="EMBL" id="DTAD01000084">
    <property type="protein sequence ID" value="HGN91005.1"/>
    <property type="molecule type" value="Genomic_DNA"/>
</dbReference>
<evidence type="ECO:0000256" key="1">
    <source>
        <dbReference type="ARBA" id="ARBA00010397"/>
    </source>
</evidence>
<gene>
    <name evidence="6" type="ORF">ENT82_07795</name>
    <name evidence="5" type="ORF">ENU43_07705</name>
</gene>
<dbReference type="InterPro" id="IPR016189">
    <property type="entry name" value="Transl_init_fac_IF2/IF5_N"/>
</dbReference>
<proteinExistence type="inferred from homology"/>
<dbReference type="SUPFAM" id="SSF75689">
    <property type="entry name" value="Zinc-binding domain of translation initiation factor 2 beta"/>
    <property type="match status" value="1"/>
</dbReference>
<dbReference type="PANTHER" id="PTHR23001:SF3">
    <property type="entry name" value="EUKARYOTIC TRANSLATION INITIATION FACTOR 2 SUBUNIT 2"/>
    <property type="match status" value="1"/>
</dbReference>
<dbReference type="AlphaFoldDB" id="A0A7C4E140"/>
<reference evidence="6" key="1">
    <citation type="journal article" date="2020" name="mSystems">
        <title>Genome- and Community-Level Interaction Insights into Carbon Utilization and Element Cycling Functions of Hydrothermarchaeota in Hydrothermal Sediment.</title>
        <authorList>
            <person name="Zhou Z."/>
            <person name="Liu Y."/>
            <person name="Xu W."/>
            <person name="Pan J."/>
            <person name="Luo Z.H."/>
            <person name="Li M."/>
        </authorList>
    </citation>
    <scope>NUCLEOTIDE SEQUENCE [LARGE SCALE GENOMIC DNA]</scope>
    <source>
        <strain evidence="6">SpSt-613</strain>
        <strain evidence="5">SpSt-669</strain>
    </source>
</reference>
<dbReference type="SMART" id="SM00653">
    <property type="entry name" value="eIF2B_5"/>
    <property type="match status" value="1"/>
</dbReference>
<evidence type="ECO:0000256" key="2">
    <source>
        <dbReference type="ARBA" id="ARBA00022540"/>
    </source>
</evidence>